<protein>
    <submittedName>
        <fullName evidence="4">Ribosomal protein S18 acetylase RimI</fullName>
    </submittedName>
</protein>
<keyword evidence="1" id="KW-0808">Transferase</keyword>
<organism evidence="4 5">
    <name type="scientific">Flagellimonas flava</name>
    <dbReference type="NCBI Taxonomy" id="570519"/>
    <lineage>
        <taxon>Bacteria</taxon>
        <taxon>Pseudomonadati</taxon>
        <taxon>Bacteroidota</taxon>
        <taxon>Flavobacteriia</taxon>
        <taxon>Flavobacteriales</taxon>
        <taxon>Flavobacteriaceae</taxon>
        <taxon>Flagellimonas</taxon>
    </lineage>
</organism>
<dbReference type="CDD" id="cd04301">
    <property type="entry name" value="NAT_SF"/>
    <property type="match status" value="1"/>
</dbReference>
<evidence type="ECO:0000313" key="4">
    <source>
        <dbReference type="EMBL" id="SHH07841.1"/>
    </source>
</evidence>
<feature type="domain" description="N-acetyltransferase" evidence="3">
    <location>
        <begin position="8"/>
        <end position="176"/>
    </location>
</feature>
<dbReference type="GO" id="GO:0005840">
    <property type="term" value="C:ribosome"/>
    <property type="evidence" value="ECO:0007669"/>
    <property type="project" value="UniProtKB-KW"/>
</dbReference>
<keyword evidence="4" id="KW-0689">Ribosomal protein</keyword>
<gene>
    <name evidence="4" type="ORF">SAMN04488116_3467</name>
</gene>
<dbReference type="OrthoDB" id="7205533at2"/>
<dbReference type="GO" id="GO:0016747">
    <property type="term" value="F:acyltransferase activity, transferring groups other than amino-acyl groups"/>
    <property type="evidence" value="ECO:0007669"/>
    <property type="project" value="InterPro"/>
</dbReference>
<evidence type="ECO:0000256" key="2">
    <source>
        <dbReference type="ARBA" id="ARBA00023315"/>
    </source>
</evidence>
<proteinExistence type="predicted"/>
<dbReference type="SUPFAM" id="SSF55729">
    <property type="entry name" value="Acyl-CoA N-acyltransferases (Nat)"/>
    <property type="match status" value="1"/>
</dbReference>
<evidence type="ECO:0000313" key="5">
    <source>
        <dbReference type="Proteomes" id="UP000184532"/>
    </source>
</evidence>
<evidence type="ECO:0000259" key="3">
    <source>
        <dbReference type="PROSITE" id="PS51186"/>
    </source>
</evidence>
<evidence type="ECO:0000256" key="1">
    <source>
        <dbReference type="ARBA" id="ARBA00022679"/>
    </source>
</evidence>
<dbReference type="RefSeq" id="WP_073181956.1">
    <property type="nucleotide sequence ID" value="NZ_FQWL01000010.1"/>
</dbReference>
<dbReference type="AlphaFoldDB" id="A0A1M5Q242"/>
<dbReference type="Proteomes" id="UP000184532">
    <property type="component" value="Unassembled WGS sequence"/>
</dbReference>
<sequence length="176" mass="20263">MKQSQLSLSYSQCQASDLDALVQISQDTFRAAFEKDNDPKDFEAYMSSAFNKVRLSEELGNADSLFYFVLEDNHLVGYFKLNLGEAQTDVKDPNAMELERIYVQSSHQGKGIGAAMLHKVVALARNRALDYLWLGVWERNPGAIRFYERYGFQKFGTHPYYIGKDKQTDWLLRLDL</sequence>
<accession>A0A1M5Q242</accession>
<keyword evidence="4" id="KW-0687">Ribonucleoprotein</keyword>
<name>A0A1M5Q242_9FLAO</name>
<dbReference type="PANTHER" id="PTHR43420">
    <property type="entry name" value="ACETYLTRANSFERASE"/>
    <property type="match status" value="1"/>
</dbReference>
<keyword evidence="2" id="KW-0012">Acyltransferase</keyword>
<dbReference type="EMBL" id="FQWL01000010">
    <property type="protein sequence ID" value="SHH07841.1"/>
    <property type="molecule type" value="Genomic_DNA"/>
</dbReference>
<keyword evidence="5" id="KW-1185">Reference proteome</keyword>
<dbReference type="InterPro" id="IPR050680">
    <property type="entry name" value="YpeA/RimI_acetyltransf"/>
</dbReference>
<dbReference type="Gene3D" id="3.40.630.30">
    <property type="match status" value="1"/>
</dbReference>
<dbReference type="PROSITE" id="PS51186">
    <property type="entry name" value="GNAT"/>
    <property type="match status" value="1"/>
</dbReference>
<dbReference type="Pfam" id="PF00583">
    <property type="entry name" value="Acetyltransf_1"/>
    <property type="match status" value="1"/>
</dbReference>
<reference evidence="5" key="1">
    <citation type="submission" date="2016-11" db="EMBL/GenBank/DDBJ databases">
        <authorList>
            <person name="Varghese N."/>
            <person name="Submissions S."/>
        </authorList>
    </citation>
    <scope>NUCLEOTIDE SEQUENCE [LARGE SCALE GENOMIC DNA]</scope>
    <source>
        <strain evidence="5">DSM 22638</strain>
    </source>
</reference>
<dbReference type="InterPro" id="IPR000182">
    <property type="entry name" value="GNAT_dom"/>
</dbReference>
<dbReference type="InterPro" id="IPR016181">
    <property type="entry name" value="Acyl_CoA_acyltransferase"/>
</dbReference>